<keyword evidence="2" id="KW-1185">Reference proteome</keyword>
<dbReference type="Proteomes" id="UP000800094">
    <property type="component" value="Unassembled WGS sequence"/>
</dbReference>
<dbReference type="GeneID" id="54577542"/>
<evidence type="ECO:0000313" key="1">
    <source>
        <dbReference type="EMBL" id="KAF2243502.1"/>
    </source>
</evidence>
<dbReference type="EMBL" id="ML987205">
    <property type="protein sequence ID" value="KAF2243502.1"/>
    <property type="molecule type" value="Genomic_DNA"/>
</dbReference>
<dbReference type="OrthoDB" id="4924482at2759"/>
<protein>
    <submittedName>
        <fullName evidence="1">Uncharacterized protein</fullName>
    </submittedName>
</protein>
<gene>
    <name evidence="1" type="ORF">BU26DRAFT_437095</name>
</gene>
<name>A0A6A6I0J4_9PLEO</name>
<dbReference type="RefSeq" id="XP_033678506.1">
    <property type="nucleotide sequence ID" value="XM_033824212.1"/>
</dbReference>
<reference evidence="1" key="1">
    <citation type="journal article" date="2020" name="Stud. Mycol.">
        <title>101 Dothideomycetes genomes: a test case for predicting lifestyles and emergence of pathogens.</title>
        <authorList>
            <person name="Haridas S."/>
            <person name="Albert R."/>
            <person name="Binder M."/>
            <person name="Bloem J."/>
            <person name="Labutti K."/>
            <person name="Salamov A."/>
            <person name="Andreopoulos B."/>
            <person name="Baker S."/>
            <person name="Barry K."/>
            <person name="Bills G."/>
            <person name="Bluhm B."/>
            <person name="Cannon C."/>
            <person name="Castanera R."/>
            <person name="Culley D."/>
            <person name="Daum C."/>
            <person name="Ezra D."/>
            <person name="Gonzalez J."/>
            <person name="Henrissat B."/>
            <person name="Kuo A."/>
            <person name="Liang C."/>
            <person name="Lipzen A."/>
            <person name="Lutzoni F."/>
            <person name="Magnuson J."/>
            <person name="Mondo S."/>
            <person name="Nolan M."/>
            <person name="Ohm R."/>
            <person name="Pangilinan J."/>
            <person name="Park H.-J."/>
            <person name="Ramirez L."/>
            <person name="Alfaro M."/>
            <person name="Sun H."/>
            <person name="Tritt A."/>
            <person name="Yoshinaga Y."/>
            <person name="Zwiers L.-H."/>
            <person name="Turgeon B."/>
            <person name="Goodwin S."/>
            <person name="Spatafora J."/>
            <person name="Crous P."/>
            <person name="Grigoriev I."/>
        </authorList>
    </citation>
    <scope>NUCLEOTIDE SEQUENCE</scope>
    <source>
        <strain evidence="1">CBS 122368</strain>
    </source>
</reference>
<proteinExistence type="predicted"/>
<sequence length="96" mass="10181">MLGRIMVGKLVEGMGGADVADVLRGVPLPSDPGSGVADAVAWVGRALEELQRVGCAERFSVEAFMGEAVGFAAQWAGRGKRGEPEKVNYTWSRTFP</sequence>
<dbReference type="AlphaFoldDB" id="A0A6A6I0J4"/>
<organism evidence="1 2">
    <name type="scientific">Trematosphaeria pertusa</name>
    <dbReference type="NCBI Taxonomy" id="390896"/>
    <lineage>
        <taxon>Eukaryota</taxon>
        <taxon>Fungi</taxon>
        <taxon>Dikarya</taxon>
        <taxon>Ascomycota</taxon>
        <taxon>Pezizomycotina</taxon>
        <taxon>Dothideomycetes</taxon>
        <taxon>Pleosporomycetidae</taxon>
        <taxon>Pleosporales</taxon>
        <taxon>Massarineae</taxon>
        <taxon>Trematosphaeriaceae</taxon>
        <taxon>Trematosphaeria</taxon>
    </lineage>
</organism>
<evidence type="ECO:0000313" key="2">
    <source>
        <dbReference type="Proteomes" id="UP000800094"/>
    </source>
</evidence>
<accession>A0A6A6I0J4</accession>